<evidence type="ECO:0000313" key="1">
    <source>
        <dbReference type="EMBL" id="GCE24018.1"/>
    </source>
</evidence>
<proteinExistence type="predicted"/>
<organism evidence="1 2">
    <name type="scientific">Dictyobacter kobayashii</name>
    <dbReference type="NCBI Taxonomy" id="2014872"/>
    <lineage>
        <taxon>Bacteria</taxon>
        <taxon>Bacillati</taxon>
        <taxon>Chloroflexota</taxon>
        <taxon>Ktedonobacteria</taxon>
        <taxon>Ktedonobacterales</taxon>
        <taxon>Dictyobacteraceae</taxon>
        <taxon>Dictyobacter</taxon>
    </lineage>
</organism>
<keyword evidence="2" id="KW-1185">Reference proteome</keyword>
<evidence type="ECO:0000313" key="2">
    <source>
        <dbReference type="Proteomes" id="UP000287188"/>
    </source>
</evidence>
<dbReference type="RefSeq" id="WP_218032234.1">
    <property type="nucleotide sequence ID" value="NZ_BIFS01000002.1"/>
</dbReference>
<protein>
    <submittedName>
        <fullName evidence="1">Uncharacterized protein</fullName>
    </submittedName>
</protein>
<sequence>MEFFPRESRDKLVFENPIMGGGMGNFDDTFRNRINAFVTQVLQGGPWMLPVMMGWPRKK</sequence>
<dbReference type="EMBL" id="BIFS01000002">
    <property type="protein sequence ID" value="GCE24018.1"/>
    <property type="molecule type" value="Genomic_DNA"/>
</dbReference>
<accession>A0A402AY54</accession>
<name>A0A402AY54_9CHLR</name>
<dbReference type="AlphaFoldDB" id="A0A402AY54"/>
<reference evidence="2" key="1">
    <citation type="submission" date="2018-12" db="EMBL/GenBank/DDBJ databases">
        <title>Tengunoibacter tsumagoiensis gen. nov., sp. nov., Dictyobacter kobayashii sp. nov., D. alpinus sp. nov., and D. joshuensis sp. nov. and description of Dictyobacteraceae fam. nov. within the order Ktedonobacterales isolated from Tengu-no-mugimeshi.</title>
        <authorList>
            <person name="Wang C.M."/>
            <person name="Zheng Y."/>
            <person name="Sakai Y."/>
            <person name="Toyoda A."/>
            <person name="Minakuchi Y."/>
            <person name="Abe K."/>
            <person name="Yokota A."/>
            <person name="Yabe S."/>
        </authorList>
    </citation>
    <scope>NUCLEOTIDE SEQUENCE [LARGE SCALE GENOMIC DNA]</scope>
    <source>
        <strain evidence="2">Uno11</strain>
    </source>
</reference>
<dbReference type="Proteomes" id="UP000287188">
    <property type="component" value="Unassembled WGS sequence"/>
</dbReference>
<gene>
    <name evidence="1" type="ORF">KDK_78180</name>
</gene>
<comment type="caution">
    <text evidence="1">The sequence shown here is derived from an EMBL/GenBank/DDBJ whole genome shotgun (WGS) entry which is preliminary data.</text>
</comment>